<evidence type="ECO:0000256" key="17">
    <source>
        <dbReference type="ARBA" id="ARBA00023157"/>
    </source>
</evidence>
<evidence type="ECO:0000313" key="31">
    <source>
        <dbReference type="Proteomes" id="UP000500734"/>
    </source>
</evidence>
<keyword evidence="10" id="KW-0732">Signal</keyword>
<keyword evidence="11" id="KW-1161">Viral attachment to host cell</keyword>
<dbReference type="InterPro" id="IPR009878">
    <property type="entry name" value="Phlebovirus_G2_fusion"/>
</dbReference>
<keyword evidence="17" id="KW-1015">Disulfide bond</keyword>
<dbReference type="Gene3D" id="2.60.40.3770">
    <property type="match status" value="1"/>
</dbReference>
<evidence type="ECO:0000256" key="15">
    <source>
        <dbReference type="ARBA" id="ARBA00022989"/>
    </source>
</evidence>
<evidence type="ECO:0000259" key="28">
    <source>
        <dbReference type="Pfam" id="PF07246"/>
    </source>
</evidence>
<dbReference type="GO" id="GO:0044167">
    <property type="term" value="C:host cell endoplasmic reticulum membrane"/>
    <property type="evidence" value="ECO:0007669"/>
    <property type="project" value="UniProtKB-SubCell"/>
</dbReference>
<feature type="region of interest" description="Disordered" evidence="24">
    <location>
        <begin position="147"/>
        <end position="167"/>
    </location>
</feature>
<evidence type="ECO:0000256" key="16">
    <source>
        <dbReference type="ARBA" id="ARBA00023136"/>
    </source>
</evidence>
<evidence type="ECO:0000256" key="6">
    <source>
        <dbReference type="ARBA" id="ARBA00022510"/>
    </source>
</evidence>
<evidence type="ECO:0000313" key="30">
    <source>
        <dbReference type="EMBL" id="AWH90183.1"/>
    </source>
</evidence>
<evidence type="ECO:0000256" key="20">
    <source>
        <dbReference type="ARBA" id="ARBA00023296"/>
    </source>
</evidence>
<sequence>MFKKLVVLTLALGQGDCLYKITSLNQGARHELCMSNPTSFESVIDYWGSMDRALGEGDRECDIGGGVKSYTTASTTKKLVRTVVDSMTALNMSCSIKDSPDKLIHLMFDAEYDGHLAPMIVSCIDGSAQGPLRIAGSHSTNKIIHFPKGASVEEGTSPPEVSEKPDDLSDEISYRIKSLTSGNNDPGSLVHVISSKDHELSTLKEEINSLKSRLEHEREDRDRLRAEHKAQIGHGDAERKLLEDRLRAREQDIHNDRAELQQLKAKLRSLENARVPVTTIAPKAITTALTVVSLLSAVGADLNNWTHAANRPGIGTFLFDGGDNDCASVTYGTKCSSFLTLLDDNKYPLFNTFVHKYSSLEAVTNNIIQKDDNGVCKTDAERSNKKCFDEMKFMKMSCPNHMRSVHYIDSVGKLRGMICADEHEVTEDCLQCRKLTQKDAITKGSVSLQDVVCQKGSSNYEGTQPKIKGVCRIGEQDIKTCKRWTTNYETVPFAVFSHSSGMKKLYLPHLKVKSVEVIDNDSFVCYQHVGQSSGNKKDATDTRLMLRVAMTDCKNVDSTKTKKCTGDEVFCSHFKCTQEYPDTYCLSAPGGGPLYVDIKGSWIMPACVGYETLLVYREVLPLTVKSTQECQSCYYECRQDGIMIRSTGFNILSATACSHGSCRSASQKSGTEITIPYPGLSKSQGGEIGVHLAHDDTDVSSKLTISCKPRDQCEAHSCIFCWEVFINYQCHSFLSSFVICCLVIAVTGLALKALFYTMKKVKSVRKCVVYPIKWTSHLLIFLLAATRKGLQRATGIVNERIGWEDERPLAVRRRVVPIQKYALPLLMALVTGSYACTEMAIASSKMIKCQTEGGSTNCKASGSVLLKAGPIGSEACLVLKGSQEDQKKFISVKTLSSELICLEGQDFWTGLYIPKCLSSRRCHLVGGCTGDSCQKWNNDHVSGEFKNLVDNERMYENRCFEQCGGLGCGCFNIQASCLFVHAELESVKKEAIRAFSCVDWVHRLTLEVKDTQGNVEKVVLNDMNTKMFPWGSITLALDAEGMTSSNPFTFLQNREGGFALVDEPFPNVPRRGQIGEIRCSNEAAALSAHKSCVRIQDTINYRPHMDSVECTANLIDPFTAFLKGSLPQTRGGMTFASSIDGKTVQAMASRSVKAQVSLSLDEYDFSFLSTVKDCTASFANMSGCYSCNEGAKVCIRAKVTQSTTYIAHSKDFSINMALELRPSTEDYCQILHFSKPLIEETMSYTCGGPDKTMVISGHLIAVDVTTGTNTTGGDSTVVNPSEDSWSLFGWFSGLVDWLGGPFKALIKIGGYILGAVIVIALLALALRLSVPLIIKSFRKKTN</sequence>
<feature type="transmembrane region" description="Helical" evidence="25">
    <location>
        <begin position="1308"/>
        <end position="1330"/>
    </location>
</feature>
<keyword evidence="12" id="KW-1040">Host Golgi apparatus</keyword>
<dbReference type="GO" id="GO:0019062">
    <property type="term" value="P:virion attachment to host cell"/>
    <property type="evidence" value="ECO:0007669"/>
    <property type="project" value="UniProtKB-KW"/>
</dbReference>
<keyword evidence="31" id="KW-1185">Reference proteome</keyword>
<keyword evidence="15 25" id="KW-1133">Transmembrane helix</keyword>
<evidence type="ECO:0000256" key="25">
    <source>
        <dbReference type="SAM" id="Phobius"/>
    </source>
</evidence>
<accession>A0A343X9V7</accession>
<keyword evidence="18" id="KW-0325">Glycoprotein</keyword>
<dbReference type="GO" id="GO:0039654">
    <property type="term" value="P:fusion of virus membrane with host endosome membrane"/>
    <property type="evidence" value="ECO:0007669"/>
    <property type="project" value="UniProtKB-KW"/>
</dbReference>
<dbReference type="RefSeq" id="YP_010086245.1">
    <property type="nucleotide sequence ID" value="NC_055438.1"/>
</dbReference>
<dbReference type="GeneID" id="65246903"/>
<keyword evidence="23" id="KW-0175">Coiled coil</keyword>
<dbReference type="Pfam" id="PF07243">
    <property type="entry name" value="Phlebovirus_G1"/>
    <property type="match status" value="1"/>
</dbReference>
<dbReference type="Pfam" id="PF07245">
    <property type="entry name" value="Phlebovirus_G2"/>
    <property type="match status" value="1"/>
</dbReference>
<keyword evidence="9 25" id="KW-0812">Transmembrane</keyword>
<dbReference type="Proteomes" id="UP000500734">
    <property type="component" value="Genome"/>
</dbReference>
<keyword evidence="19" id="KW-1038">Host endoplasmic reticulum</keyword>
<evidence type="ECO:0000256" key="11">
    <source>
        <dbReference type="ARBA" id="ARBA00022804"/>
    </source>
</evidence>
<evidence type="ECO:0000259" key="26">
    <source>
        <dbReference type="Pfam" id="PF07243"/>
    </source>
</evidence>
<evidence type="ECO:0000256" key="22">
    <source>
        <dbReference type="ARBA" id="ARBA00033745"/>
    </source>
</evidence>
<evidence type="ECO:0000259" key="27">
    <source>
        <dbReference type="Pfam" id="PF07245"/>
    </source>
</evidence>
<keyword evidence="14" id="KW-1043">Host membrane</keyword>
<keyword evidence="6" id="KW-1170">Fusion of virus membrane with host endosomal membrane</keyword>
<evidence type="ECO:0000256" key="4">
    <source>
        <dbReference type="ARBA" id="ARBA00015294"/>
    </source>
</evidence>
<feature type="domain" description="Phlebovirus glycoprotein G2 C-terminal" evidence="29">
    <location>
        <begin position="1172"/>
        <end position="1340"/>
    </location>
</feature>
<evidence type="ECO:0000256" key="14">
    <source>
        <dbReference type="ARBA" id="ARBA00022870"/>
    </source>
</evidence>
<proteinExistence type="inferred from homology"/>
<comment type="similarity">
    <text evidence="22">Belongs to the phlebovirus envelope glycoprotein family.</text>
</comment>
<feature type="domain" description="Phlebovirus glycoprotein G2 fusion" evidence="27">
    <location>
        <begin position="836"/>
        <end position="1156"/>
    </location>
</feature>
<dbReference type="Pfam" id="PF07246">
    <property type="entry name" value="Phlebovirus_NSM"/>
    <property type="match status" value="1"/>
</dbReference>
<dbReference type="Gene3D" id="2.60.98.50">
    <property type="match status" value="3"/>
</dbReference>
<feature type="coiled-coil region" evidence="23">
    <location>
        <begin position="193"/>
        <end position="273"/>
    </location>
</feature>
<dbReference type="KEGG" id="vg:65246903"/>
<evidence type="ECO:0000256" key="3">
    <source>
        <dbReference type="ARBA" id="ARBA00004563"/>
    </source>
</evidence>
<evidence type="ECO:0000256" key="1">
    <source>
        <dbReference type="ARBA" id="ARBA00004244"/>
    </source>
</evidence>
<name>A0A343X9V7_9VIRU</name>
<evidence type="ECO:0000256" key="10">
    <source>
        <dbReference type="ARBA" id="ARBA00022729"/>
    </source>
</evidence>
<feature type="transmembrane region" description="Helical" evidence="25">
    <location>
        <begin position="821"/>
        <end position="842"/>
    </location>
</feature>
<evidence type="ECO:0000256" key="23">
    <source>
        <dbReference type="SAM" id="Coils"/>
    </source>
</evidence>
<keyword evidence="16 25" id="KW-0472">Membrane</keyword>
<keyword evidence="13" id="KW-0946">Virion</keyword>
<keyword evidence="20" id="KW-1160">Virus entry into host cell</keyword>
<feature type="transmembrane region" description="Helical" evidence="25">
    <location>
        <begin position="733"/>
        <end position="756"/>
    </location>
</feature>
<keyword evidence="5" id="KW-1168">Fusion of virus membrane with host membrane</keyword>
<comment type="subcellular location">
    <subcellularLocation>
        <location evidence="1">Host Golgi apparatus membrane</location>
        <topology evidence="1">Single-pass type I membrane protein</topology>
    </subcellularLocation>
    <subcellularLocation>
        <location evidence="2">Host endoplasmic reticulum membrane</location>
        <topology evidence="2">Single-pass type I membrane protein</topology>
    </subcellularLocation>
    <subcellularLocation>
        <location evidence="3">Virion membrane</location>
        <topology evidence="3">Single-pass type I membrane protein</topology>
    </subcellularLocation>
</comment>
<dbReference type="InterPro" id="IPR010826">
    <property type="entry name" value="Phlebovirus_G1"/>
</dbReference>
<dbReference type="GO" id="GO:0044178">
    <property type="term" value="C:host cell Golgi membrane"/>
    <property type="evidence" value="ECO:0007669"/>
    <property type="project" value="UniProtKB-SubCell"/>
</dbReference>
<dbReference type="GO" id="GO:0046718">
    <property type="term" value="P:symbiont entry into host cell"/>
    <property type="evidence" value="ECO:0007669"/>
    <property type="project" value="UniProtKB-KW"/>
</dbReference>
<feature type="domain" description="Phlebovirus glycoprotein G1" evidence="26">
    <location>
        <begin position="306"/>
        <end position="834"/>
    </location>
</feature>
<keyword evidence="7" id="KW-0945">Host-virus interaction</keyword>
<evidence type="ECO:0000256" key="2">
    <source>
        <dbReference type="ARBA" id="ARBA00004482"/>
    </source>
</evidence>
<evidence type="ECO:0000256" key="18">
    <source>
        <dbReference type="ARBA" id="ARBA00023180"/>
    </source>
</evidence>
<dbReference type="Pfam" id="PF19019">
    <property type="entry name" value="Phlebo_G2_C"/>
    <property type="match status" value="1"/>
</dbReference>
<evidence type="ECO:0000256" key="8">
    <source>
        <dbReference type="ARBA" id="ARBA00022595"/>
    </source>
</evidence>
<evidence type="ECO:0000256" key="9">
    <source>
        <dbReference type="ARBA" id="ARBA00022692"/>
    </source>
</evidence>
<dbReference type="GO" id="GO:0055036">
    <property type="term" value="C:virion membrane"/>
    <property type="evidence" value="ECO:0007669"/>
    <property type="project" value="UniProtKB-SubCell"/>
</dbReference>
<evidence type="ECO:0000256" key="21">
    <source>
        <dbReference type="ARBA" id="ARBA00031199"/>
    </source>
</evidence>
<evidence type="ECO:0000256" key="19">
    <source>
        <dbReference type="ARBA" id="ARBA00023184"/>
    </source>
</evidence>
<evidence type="ECO:0000259" key="29">
    <source>
        <dbReference type="Pfam" id="PF19019"/>
    </source>
</evidence>
<reference evidence="31" key="1">
    <citation type="journal article" date="2018" name="Parasit. Vectors">
        <title>Viola phlebovirus is a novel Phlebotomus fever serogroup member identified in Lutzomyia (Lutzomyia) longipalpis from Brazilian Pantanal.</title>
        <authorList>
            <person name="de Carvalho M.S."/>
            <person name="de Lara Pinto A.Z."/>
            <person name="Pinheiro A."/>
            <person name="Rodrigues J.S.V."/>
            <person name="Melo F.L."/>
            <person name="da Silva L.A."/>
            <person name="Ribeiro B.M."/>
            <person name="Dezengrini-Slhessarenko R."/>
        </authorList>
    </citation>
    <scope>NUCLEOTIDE SEQUENCE [LARGE SCALE GENOMIC DNA]</scope>
    <source>
        <strain evidence="31">BR/MT_PanAr2015</strain>
    </source>
</reference>
<feature type="domain" description="Phlebovirus nonstructural NS-M" evidence="28">
    <location>
        <begin position="3"/>
        <end position="299"/>
    </location>
</feature>
<evidence type="ECO:0000256" key="24">
    <source>
        <dbReference type="SAM" id="MobiDB-lite"/>
    </source>
</evidence>
<evidence type="ECO:0000256" key="7">
    <source>
        <dbReference type="ARBA" id="ARBA00022581"/>
    </source>
</evidence>
<evidence type="ECO:0000256" key="13">
    <source>
        <dbReference type="ARBA" id="ARBA00022844"/>
    </source>
</evidence>
<keyword evidence="8" id="KW-1162">Viral penetration into host cytoplasm</keyword>
<dbReference type="EMBL" id="MF289182">
    <property type="protein sequence ID" value="AWH90183.1"/>
    <property type="molecule type" value="Genomic_RNA"/>
</dbReference>
<dbReference type="InterPro" id="IPR043603">
    <property type="entry name" value="Phlebo_G2_C"/>
</dbReference>
<evidence type="ECO:0000256" key="5">
    <source>
        <dbReference type="ARBA" id="ARBA00022506"/>
    </source>
</evidence>
<evidence type="ECO:0000256" key="12">
    <source>
        <dbReference type="ARBA" id="ARBA00022812"/>
    </source>
</evidence>
<organism evidence="30 31">
    <name type="scientific">Viola virus</name>
    <dbReference type="NCBI Taxonomy" id="2182586"/>
    <lineage>
        <taxon>Viruses</taxon>
        <taxon>Riboviria</taxon>
        <taxon>Orthornavirae</taxon>
        <taxon>Negarnaviricota</taxon>
        <taxon>Polyploviricotina</taxon>
        <taxon>Bunyaviricetes</taxon>
        <taxon>Hareavirales</taxon>
        <taxon>Phenuiviridae</taxon>
        <taxon>Phlebovirus</taxon>
        <taxon>Phlebovirus pantanalense</taxon>
    </lineage>
</organism>
<dbReference type="InterPro" id="IPR009879">
    <property type="entry name" value="Phlebovirus_NSM"/>
</dbReference>
<dbReference type="GO" id="GO:0016020">
    <property type="term" value="C:membrane"/>
    <property type="evidence" value="ECO:0007669"/>
    <property type="project" value="InterPro"/>
</dbReference>
<protein>
    <recommendedName>
        <fullName evidence="4">Envelopment polyprotein</fullName>
    </recommendedName>
    <alternativeName>
        <fullName evidence="21">M polyprotein</fullName>
    </alternativeName>
</protein>